<protein>
    <submittedName>
        <fullName evidence="1">Helicase priA</fullName>
    </submittedName>
</protein>
<sequence length="45" mass="5247">MRPSIAKVALPVPLDREFEYLIPNHLFPVIARAFGYLSALKNYWE</sequence>
<name>A0A0B8QC48_9VIBR</name>
<reference evidence="1 2" key="1">
    <citation type="submission" date="2015-01" db="EMBL/GenBank/DDBJ databases">
        <title>Vibrio sp. C94 JCM 19241 whole genome shotgun sequence.</title>
        <authorList>
            <person name="Sawabe T."/>
            <person name="Meirelles P."/>
            <person name="Feng G."/>
            <person name="Sayaka M."/>
            <person name="Hattori M."/>
            <person name="Ohkuma M."/>
        </authorList>
    </citation>
    <scope>NUCLEOTIDE SEQUENCE [LARGE SCALE GENOMIC DNA]</scope>
    <source>
        <strain evidence="2">JCM 19241</strain>
    </source>
</reference>
<organism evidence="1 2">
    <name type="scientific">Vibrio ishigakensis</name>
    <dbReference type="NCBI Taxonomy" id="1481914"/>
    <lineage>
        <taxon>Bacteria</taxon>
        <taxon>Pseudomonadati</taxon>
        <taxon>Pseudomonadota</taxon>
        <taxon>Gammaproteobacteria</taxon>
        <taxon>Vibrionales</taxon>
        <taxon>Vibrionaceae</taxon>
        <taxon>Vibrio</taxon>
    </lineage>
</organism>
<gene>
    <name evidence="1" type="ORF">JCM19241_1705</name>
</gene>
<accession>A0A0B8QC48</accession>
<evidence type="ECO:0000313" key="2">
    <source>
        <dbReference type="Proteomes" id="UP000031666"/>
    </source>
</evidence>
<keyword evidence="1" id="KW-0547">Nucleotide-binding</keyword>
<proteinExistence type="predicted"/>
<evidence type="ECO:0000313" key="1">
    <source>
        <dbReference type="EMBL" id="GAM77235.1"/>
    </source>
</evidence>
<keyword evidence="1" id="KW-0347">Helicase</keyword>
<comment type="caution">
    <text evidence="1">The sequence shown here is derived from an EMBL/GenBank/DDBJ whole genome shotgun (WGS) entry which is preliminary data.</text>
</comment>
<dbReference type="STRING" id="1481914.JCM19241_1705"/>
<dbReference type="GO" id="GO:0004386">
    <property type="term" value="F:helicase activity"/>
    <property type="evidence" value="ECO:0007669"/>
    <property type="project" value="UniProtKB-KW"/>
</dbReference>
<keyword evidence="1" id="KW-0067">ATP-binding</keyword>
<reference evidence="1 2" key="2">
    <citation type="submission" date="2015-01" db="EMBL/GenBank/DDBJ databases">
        <authorList>
            <consortium name="NBRP consortium"/>
            <person name="Sawabe T."/>
            <person name="Meirelles P."/>
            <person name="Feng G."/>
            <person name="Sayaka M."/>
            <person name="Hattori M."/>
            <person name="Ohkuma M."/>
        </authorList>
    </citation>
    <scope>NUCLEOTIDE SEQUENCE [LARGE SCALE GENOMIC DNA]</scope>
    <source>
        <strain evidence="2">JCM 19241</strain>
    </source>
</reference>
<dbReference type="EMBL" id="BBSC01000008">
    <property type="protein sequence ID" value="GAM77235.1"/>
    <property type="molecule type" value="Genomic_DNA"/>
</dbReference>
<dbReference type="Proteomes" id="UP000031666">
    <property type="component" value="Unassembled WGS sequence"/>
</dbReference>
<keyword evidence="1" id="KW-0378">Hydrolase</keyword>
<dbReference type="AlphaFoldDB" id="A0A0B8QC48"/>